<gene>
    <name evidence="17" type="primary">LOC100908047</name>
</gene>
<evidence type="ECO:0000256" key="8">
    <source>
        <dbReference type="ARBA" id="ARBA00022824"/>
    </source>
</evidence>
<evidence type="ECO:0000313" key="17">
    <source>
        <dbReference type="RefSeq" id="XP_003748130.1"/>
    </source>
</evidence>
<keyword evidence="12 15" id="KW-0472">Membrane</keyword>
<evidence type="ECO:0000256" key="6">
    <source>
        <dbReference type="ARBA" id="ARBA00022679"/>
    </source>
</evidence>
<dbReference type="GO" id="GO:0000139">
    <property type="term" value="C:Golgi membrane"/>
    <property type="evidence" value="ECO:0007669"/>
    <property type="project" value="UniProtKB-SubCell"/>
</dbReference>
<comment type="similarity">
    <text evidence="4 15">Belongs to the glycosyltransferase 31 family.</text>
</comment>
<dbReference type="GO" id="GO:0006493">
    <property type="term" value="P:protein O-linked glycosylation"/>
    <property type="evidence" value="ECO:0007669"/>
    <property type="project" value="TreeGrafter"/>
</dbReference>
<keyword evidence="8" id="KW-0256">Endoplasmic reticulum</keyword>
<dbReference type="GO" id="GO:0005783">
    <property type="term" value="C:endoplasmic reticulum"/>
    <property type="evidence" value="ECO:0007669"/>
    <property type="project" value="UniProtKB-SubCell"/>
</dbReference>
<evidence type="ECO:0000256" key="14">
    <source>
        <dbReference type="ARBA" id="ARBA00047667"/>
    </source>
</evidence>
<proteinExistence type="inferred from homology"/>
<dbReference type="RefSeq" id="XP_003748130.1">
    <property type="nucleotide sequence ID" value="XM_003748082.1"/>
</dbReference>
<organism evidence="16 17">
    <name type="scientific">Galendromus occidentalis</name>
    <name type="common">western predatory mite</name>
    <dbReference type="NCBI Taxonomy" id="34638"/>
    <lineage>
        <taxon>Eukaryota</taxon>
        <taxon>Metazoa</taxon>
        <taxon>Ecdysozoa</taxon>
        <taxon>Arthropoda</taxon>
        <taxon>Chelicerata</taxon>
        <taxon>Arachnida</taxon>
        <taxon>Acari</taxon>
        <taxon>Parasitiformes</taxon>
        <taxon>Mesostigmata</taxon>
        <taxon>Gamasina</taxon>
        <taxon>Phytoseioidea</taxon>
        <taxon>Phytoseiidae</taxon>
        <taxon>Typhlodrominae</taxon>
        <taxon>Galendromus</taxon>
    </lineage>
</organism>
<evidence type="ECO:0000256" key="12">
    <source>
        <dbReference type="ARBA" id="ARBA00023136"/>
    </source>
</evidence>
<keyword evidence="5 15" id="KW-0328">Glycosyltransferase</keyword>
<evidence type="ECO:0000256" key="11">
    <source>
        <dbReference type="ARBA" id="ARBA00023034"/>
    </source>
</evidence>
<evidence type="ECO:0000256" key="3">
    <source>
        <dbReference type="ARBA" id="ARBA00004922"/>
    </source>
</evidence>
<keyword evidence="11 15" id="KW-0333">Golgi apparatus</keyword>
<evidence type="ECO:0000256" key="1">
    <source>
        <dbReference type="ARBA" id="ARBA00004240"/>
    </source>
</evidence>
<evidence type="ECO:0000256" key="2">
    <source>
        <dbReference type="ARBA" id="ARBA00004323"/>
    </source>
</evidence>
<evidence type="ECO:0000256" key="15">
    <source>
        <dbReference type="RuleBase" id="RU363063"/>
    </source>
</evidence>
<dbReference type="Proteomes" id="UP000694867">
    <property type="component" value="Unplaced"/>
</dbReference>
<dbReference type="KEGG" id="goe:100908047"/>
<comment type="subcellular location">
    <subcellularLocation>
        <location evidence="1">Endoplasmic reticulum</location>
    </subcellularLocation>
    <subcellularLocation>
        <location evidence="2 15">Golgi apparatus membrane</location>
        <topology evidence="2 15">Single-pass type II membrane protein</topology>
    </subcellularLocation>
</comment>
<protein>
    <recommendedName>
        <fullName evidence="15">Hexosyltransferase</fullName>
        <ecNumber evidence="15">2.4.1.-</ecNumber>
    </recommendedName>
</protein>
<comment type="pathway">
    <text evidence="3">Protein modification; protein glycosylation.</text>
</comment>
<keyword evidence="16" id="KW-1185">Reference proteome</keyword>
<reference evidence="17" key="1">
    <citation type="submission" date="2025-08" db="UniProtKB">
        <authorList>
            <consortium name="RefSeq"/>
        </authorList>
    </citation>
    <scope>IDENTIFICATION</scope>
</reference>
<evidence type="ECO:0000256" key="5">
    <source>
        <dbReference type="ARBA" id="ARBA00022676"/>
    </source>
</evidence>
<dbReference type="PANTHER" id="PTHR11214">
    <property type="entry name" value="BETA-1,3-N-ACETYLGLUCOSAMINYLTRANSFERASE"/>
    <property type="match status" value="1"/>
</dbReference>
<dbReference type="EC" id="2.4.1.-" evidence="15"/>
<accession>A0AAJ6QYK3</accession>
<feature type="transmembrane region" description="Helical" evidence="15">
    <location>
        <begin position="9"/>
        <end position="30"/>
    </location>
</feature>
<dbReference type="AlphaFoldDB" id="A0AAJ6QYK3"/>
<keyword evidence="13" id="KW-0325">Glycoprotein</keyword>
<evidence type="ECO:0000256" key="9">
    <source>
        <dbReference type="ARBA" id="ARBA00022968"/>
    </source>
</evidence>
<comment type="catalytic activity">
    <reaction evidence="14">
        <text>3-O-(N-acetyl-beta-D-glucosaminyl-(1-&gt;4)-alpha-D-mannosyl)-L-threonyl-[protein] + UDP-N-acetyl-alpha-D-galactosamine = 3-O-[beta-D-GalNAc-(1-&gt;3)-beta-D-GlcNAc-(1-&gt;4)-alpha-D-Man]-L-Thr-[protein] + UDP + H(+)</text>
        <dbReference type="Rhea" id="RHEA:37667"/>
        <dbReference type="Rhea" id="RHEA-COMP:13308"/>
        <dbReference type="Rhea" id="RHEA-COMP:13618"/>
        <dbReference type="ChEBI" id="CHEBI:15378"/>
        <dbReference type="ChEBI" id="CHEBI:58223"/>
        <dbReference type="ChEBI" id="CHEBI:67138"/>
        <dbReference type="ChEBI" id="CHEBI:136709"/>
        <dbReference type="ChEBI" id="CHEBI:137540"/>
        <dbReference type="EC" id="2.4.1.313"/>
    </reaction>
</comment>
<dbReference type="InterPro" id="IPR002659">
    <property type="entry name" value="Glyco_trans_31"/>
</dbReference>
<evidence type="ECO:0000256" key="10">
    <source>
        <dbReference type="ARBA" id="ARBA00022989"/>
    </source>
</evidence>
<keyword evidence="10 15" id="KW-1133">Transmembrane helix</keyword>
<dbReference type="PANTHER" id="PTHR11214:SF219">
    <property type="entry name" value="UDP-GALNAC:BETA-1,3-N-ACETYLGALACTOSAMINYLTRANSFERASE 2"/>
    <property type="match status" value="1"/>
</dbReference>
<keyword evidence="6" id="KW-0808">Transferase</keyword>
<sequence length="465" mass="53149">MFPEHERRLTLFVTVTFALFGFLIKGFMYYQTLLEAEKVLNSMPMIVVAIISDREHLERRKAIRETWLADKGNMKAFFVLGGKSCNIDPRDRVDEFSCEFFHPNISSGHFRIGEHAECTDGASRTAIGFSFRIQYPAILRKLGALQASRGVKVHLLDAVSKEVLAEVSIEDDDDVMDGYRYHKTRLVRLSKGFEGILMLTGNISTYCGATTFLQQDFIEYERVYYDHRDEHSLPWGLETLSGVSAELSVERTAELSALSVLRRRRLWLERIEQLDQLILSEMNKYRDIVNVNVVETYRNLPHKISETFAHFGKQPLTFLVKVDDDVVLDLSRLKHILSTSLVTNKVIWAKTRRAFPISLYGKWAENVGFPSQVYPDFPCGATYVLSKDLIQYIAKNKASLHHFQGEDVSVGTWLLGTAPQYLGEGLFSCSAQDCNGNVLNRAEVRSPAEMRRIWDVYMKNKTLCA</sequence>
<keyword evidence="7 15" id="KW-0812">Transmembrane</keyword>
<evidence type="ECO:0000313" key="16">
    <source>
        <dbReference type="Proteomes" id="UP000694867"/>
    </source>
</evidence>
<name>A0AAJ6QYK3_9ACAR</name>
<dbReference type="Pfam" id="PF01762">
    <property type="entry name" value="Galactosyl_T"/>
    <property type="match status" value="1"/>
</dbReference>
<evidence type="ECO:0000256" key="7">
    <source>
        <dbReference type="ARBA" id="ARBA00022692"/>
    </source>
</evidence>
<dbReference type="Gene3D" id="3.90.550.50">
    <property type="match status" value="1"/>
</dbReference>
<evidence type="ECO:0000256" key="4">
    <source>
        <dbReference type="ARBA" id="ARBA00008661"/>
    </source>
</evidence>
<dbReference type="GeneID" id="100908047"/>
<dbReference type="GO" id="GO:0016758">
    <property type="term" value="F:hexosyltransferase activity"/>
    <property type="evidence" value="ECO:0007669"/>
    <property type="project" value="InterPro"/>
</dbReference>
<keyword evidence="9 15" id="KW-0735">Signal-anchor</keyword>
<dbReference type="GO" id="GO:0008194">
    <property type="term" value="F:UDP-glycosyltransferase activity"/>
    <property type="evidence" value="ECO:0007669"/>
    <property type="project" value="TreeGrafter"/>
</dbReference>
<evidence type="ECO:0000256" key="13">
    <source>
        <dbReference type="ARBA" id="ARBA00023180"/>
    </source>
</evidence>